<evidence type="ECO:0000313" key="2">
    <source>
        <dbReference type="Proteomes" id="UP001220256"/>
    </source>
</evidence>
<protein>
    <recommendedName>
        <fullName evidence="3">Histidine kinase/HSP90-like ATPase domain-containing protein</fullName>
    </recommendedName>
</protein>
<dbReference type="Gene3D" id="3.30.565.10">
    <property type="entry name" value="Histidine kinase-like ATPase, C-terminal domain"/>
    <property type="match status" value="1"/>
</dbReference>
<dbReference type="PRINTS" id="PR00344">
    <property type="entry name" value="BCTRLSENSOR"/>
</dbReference>
<proteinExistence type="predicted"/>
<reference evidence="1 2" key="1">
    <citation type="journal article" date="2023" name="IMA Fungus">
        <title>Comparative genomic study of the Penicillium genus elucidates a diverse pangenome and 15 lateral gene transfer events.</title>
        <authorList>
            <person name="Petersen C."/>
            <person name="Sorensen T."/>
            <person name="Nielsen M.R."/>
            <person name="Sondergaard T.E."/>
            <person name="Sorensen J.L."/>
            <person name="Fitzpatrick D.A."/>
            <person name="Frisvad J.C."/>
            <person name="Nielsen K.L."/>
        </authorList>
    </citation>
    <scope>NUCLEOTIDE SEQUENCE [LARGE SCALE GENOMIC DNA]</scope>
    <source>
        <strain evidence="1 2">IBT 3361</strain>
    </source>
</reference>
<dbReference type="EMBL" id="JAPVEB010000001">
    <property type="protein sequence ID" value="KAJ5283382.1"/>
    <property type="molecule type" value="Genomic_DNA"/>
</dbReference>
<keyword evidence="2" id="KW-1185">Reference proteome</keyword>
<accession>A0ABQ8WWZ3</accession>
<dbReference type="InterPro" id="IPR004358">
    <property type="entry name" value="Sig_transdc_His_kin-like_C"/>
</dbReference>
<gene>
    <name evidence="1" type="ORF">N7505_001362</name>
</gene>
<evidence type="ECO:0008006" key="3">
    <source>
        <dbReference type="Google" id="ProtNLM"/>
    </source>
</evidence>
<dbReference type="InterPro" id="IPR036890">
    <property type="entry name" value="HATPase_C_sf"/>
</dbReference>
<comment type="caution">
    <text evidence="1">The sequence shown here is derived from an EMBL/GenBank/DDBJ whole genome shotgun (WGS) entry which is preliminary data.</text>
</comment>
<dbReference type="Proteomes" id="UP001220256">
    <property type="component" value="Unassembled WGS sequence"/>
</dbReference>
<sequence>MSHELRTPMNGPRLLQIVVLGSFSLNVDVLNVPNVIKAVVRNCQPALKAGVELKSTISPGFLTWKEIPCDSRSYKTCRIHREGIYTVNENDLDMYVITTKVVDSGIGVSDTAMKEYQGTGLWLSICKSLAELMDGAVGFHANRVGLGSVFWMTAKMIRISPVAR</sequence>
<dbReference type="SUPFAM" id="SSF55874">
    <property type="entry name" value="ATPase domain of HSP90 chaperone/DNA topoisomerase II/histidine kinase"/>
    <property type="match status" value="1"/>
</dbReference>
<name>A0ABQ8WWZ3_PENCH</name>
<evidence type="ECO:0000313" key="1">
    <source>
        <dbReference type="EMBL" id="KAJ5283382.1"/>
    </source>
</evidence>
<organism evidence="1 2">
    <name type="scientific">Penicillium chrysogenum</name>
    <name type="common">Penicillium notatum</name>
    <dbReference type="NCBI Taxonomy" id="5076"/>
    <lineage>
        <taxon>Eukaryota</taxon>
        <taxon>Fungi</taxon>
        <taxon>Dikarya</taxon>
        <taxon>Ascomycota</taxon>
        <taxon>Pezizomycotina</taxon>
        <taxon>Eurotiomycetes</taxon>
        <taxon>Eurotiomycetidae</taxon>
        <taxon>Eurotiales</taxon>
        <taxon>Aspergillaceae</taxon>
        <taxon>Penicillium</taxon>
        <taxon>Penicillium chrysogenum species complex</taxon>
    </lineage>
</organism>